<comment type="caution">
    <text evidence="3">The sequence shown here is derived from an EMBL/GenBank/DDBJ whole genome shotgun (WGS) entry which is preliminary data.</text>
</comment>
<gene>
    <name evidence="3" type="ORF">LPC04_16435</name>
</gene>
<proteinExistence type="predicted"/>
<dbReference type="EMBL" id="JAJLJH010000004">
    <property type="protein sequence ID" value="MCK9687295.1"/>
    <property type="molecule type" value="Genomic_DNA"/>
</dbReference>
<feature type="region of interest" description="Disordered" evidence="1">
    <location>
        <begin position="396"/>
        <end position="415"/>
    </location>
</feature>
<evidence type="ECO:0000313" key="4">
    <source>
        <dbReference type="Proteomes" id="UP001139353"/>
    </source>
</evidence>
<dbReference type="Pfam" id="PF08751">
    <property type="entry name" value="TrwC"/>
    <property type="match status" value="1"/>
</dbReference>
<keyword evidence="4" id="KW-1185">Reference proteome</keyword>
<dbReference type="InterPro" id="IPR014862">
    <property type="entry name" value="TrwC"/>
</dbReference>
<dbReference type="Proteomes" id="UP001139353">
    <property type="component" value="Unassembled WGS sequence"/>
</dbReference>
<dbReference type="AlphaFoldDB" id="A0A9X1YLW6"/>
<evidence type="ECO:0000259" key="2">
    <source>
        <dbReference type="Pfam" id="PF08751"/>
    </source>
</evidence>
<organism evidence="3 4">
    <name type="scientific">Scleromatobacter humisilvae</name>
    <dbReference type="NCBI Taxonomy" id="2897159"/>
    <lineage>
        <taxon>Bacteria</taxon>
        <taxon>Pseudomonadati</taxon>
        <taxon>Pseudomonadota</taxon>
        <taxon>Betaproteobacteria</taxon>
        <taxon>Burkholderiales</taxon>
        <taxon>Sphaerotilaceae</taxon>
        <taxon>Scleromatobacter</taxon>
    </lineage>
</organism>
<dbReference type="RefSeq" id="WP_275683335.1">
    <property type="nucleotide sequence ID" value="NZ_JAJLJH010000004.1"/>
</dbReference>
<dbReference type="SUPFAM" id="SSF55464">
    <property type="entry name" value="Origin of replication-binding domain, RBD-like"/>
    <property type="match status" value="1"/>
</dbReference>
<evidence type="ECO:0000256" key="1">
    <source>
        <dbReference type="SAM" id="MobiDB-lite"/>
    </source>
</evidence>
<feature type="domain" description="TrwC relaxase" evidence="2">
    <location>
        <begin position="2"/>
        <end position="110"/>
    </location>
</feature>
<protein>
    <submittedName>
        <fullName evidence="3">Relaxase domain-containing protein</fullName>
    </submittedName>
</protein>
<sequence length="415" mass="43984">MSIENERWMSIRKAADAVMHQTVAAGLQRCGIAYRITEHGVEIAAYSREHILRFSDGYKSVQRALEVKGLNMGTASGRAKEVANLDSRSETKRVVPLQAVQKMWLARAQAAGVPVFAPGDARLAQRALRQAPMTPKQAIAAVLDQVQLNEKRIHGDFALVREAIKCSGYATPHQEISREVIRQLQIGELVHTERGILRQNDATQVAKHSQAQVFFERRAGLAADMSQPGSSSLATPTLSSRLGAAQRAALLSALGNGHGIVSLSSAEAVGGLAATLVETADERGLRTVLVSSDTSDAGGVSFGAGVAASGSLDAGTLVVITDGSEHAESAAVIRAAAQRAGAVCIELELKAVVVKTMQPAVPEPVGSQANNQVQVSKLAQLASLVRRHGASLREAVSVQRHGDIESETQQRTQKL</sequence>
<evidence type="ECO:0000313" key="3">
    <source>
        <dbReference type="EMBL" id="MCK9687295.1"/>
    </source>
</evidence>
<reference evidence="3" key="1">
    <citation type="submission" date="2021-11" db="EMBL/GenBank/DDBJ databases">
        <title>BS-T2-15 a new species belonging to the Comamonadaceae family isolated from the soil of a French oak forest.</title>
        <authorList>
            <person name="Mieszkin S."/>
            <person name="Alain K."/>
        </authorList>
    </citation>
    <scope>NUCLEOTIDE SEQUENCE</scope>
    <source>
        <strain evidence="3">BS-T2-15</strain>
    </source>
</reference>
<accession>A0A9X1YLW6</accession>
<name>A0A9X1YLW6_9BURK</name>